<dbReference type="AlphaFoldDB" id="A0A6P5GYS7"/>
<dbReference type="OrthoDB" id="417481at2759"/>
<feature type="compositionally biased region" description="Acidic residues" evidence="3">
    <location>
        <begin position="118"/>
        <end position="130"/>
    </location>
</feature>
<evidence type="ECO:0000313" key="5">
    <source>
        <dbReference type="Proteomes" id="UP000515123"/>
    </source>
</evidence>
<evidence type="ECO:0000256" key="2">
    <source>
        <dbReference type="PROSITE-ProRule" id="PRU00176"/>
    </source>
</evidence>
<evidence type="ECO:0000313" key="6">
    <source>
        <dbReference type="RefSeq" id="XP_020112952.1"/>
    </source>
</evidence>
<feature type="domain" description="RRM" evidence="4">
    <location>
        <begin position="172"/>
        <end position="281"/>
    </location>
</feature>
<dbReference type="PANTHER" id="PTHR23189">
    <property type="entry name" value="RNA RECOGNITION MOTIF-CONTAINING"/>
    <property type="match status" value="1"/>
</dbReference>
<dbReference type="InterPro" id="IPR007201">
    <property type="entry name" value="Mei2-like_Rrm_C"/>
</dbReference>
<dbReference type="Proteomes" id="UP000515123">
    <property type="component" value="Linkage group 2"/>
</dbReference>
<gene>
    <name evidence="6" type="primary">LOC109727300</name>
</gene>
<dbReference type="PROSITE" id="PS50102">
    <property type="entry name" value="RRM"/>
    <property type="match status" value="1"/>
</dbReference>
<evidence type="ECO:0000256" key="3">
    <source>
        <dbReference type="SAM" id="MobiDB-lite"/>
    </source>
</evidence>
<dbReference type="SUPFAM" id="SSF54928">
    <property type="entry name" value="RNA-binding domain, RBD"/>
    <property type="match status" value="1"/>
</dbReference>
<reference evidence="5" key="1">
    <citation type="journal article" date="2015" name="Nat. Genet.">
        <title>The pineapple genome and the evolution of CAM photosynthesis.</title>
        <authorList>
            <person name="Ming R."/>
            <person name="VanBuren R."/>
            <person name="Wai C.M."/>
            <person name="Tang H."/>
            <person name="Schatz M.C."/>
            <person name="Bowers J.E."/>
            <person name="Lyons E."/>
            <person name="Wang M.L."/>
            <person name="Chen J."/>
            <person name="Biggers E."/>
            <person name="Zhang J."/>
            <person name="Huang L."/>
            <person name="Zhang L."/>
            <person name="Miao W."/>
            <person name="Zhang J."/>
            <person name="Ye Z."/>
            <person name="Miao C."/>
            <person name="Lin Z."/>
            <person name="Wang H."/>
            <person name="Zhou H."/>
            <person name="Yim W.C."/>
            <person name="Priest H.D."/>
            <person name="Zheng C."/>
            <person name="Woodhouse M."/>
            <person name="Edger P.P."/>
            <person name="Guyot R."/>
            <person name="Guo H.B."/>
            <person name="Guo H."/>
            <person name="Zheng G."/>
            <person name="Singh R."/>
            <person name="Sharma A."/>
            <person name="Min X."/>
            <person name="Zheng Y."/>
            <person name="Lee H."/>
            <person name="Gurtowski J."/>
            <person name="Sedlazeck F.J."/>
            <person name="Harkess A."/>
            <person name="McKain M.R."/>
            <person name="Liao Z."/>
            <person name="Fang J."/>
            <person name="Liu J."/>
            <person name="Zhang X."/>
            <person name="Zhang Q."/>
            <person name="Hu W."/>
            <person name="Qin Y."/>
            <person name="Wang K."/>
            <person name="Chen L.Y."/>
            <person name="Shirley N."/>
            <person name="Lin Y.R."/>
            <person name="Liu L.Y."/>
            <person name="Hernandez A.G."/>
            <person name="Wright C.L."/>
            <person name="Bulone V."/>
            <person name="Tuskan G.A."/>
            <person name="Heath K."/>
            <person name="Zee F."/>
            <person name="Moore P.H."/>
            <person name="Sunkar R."/>
            <person name="Leebens-Mack J.H."/>
            <person name="Mockler T."/>
            <person name="Bennetzen J.L."/>
            <person name="Freeling M."/>
            <person name="Sankoff D."/>
            <person name="Paterson A.H."/>
            <person name="Zhu X."/>
            <person name="Yang X."/>
            <person name="Smith J.A."/>
            <person name="Cushman J.C."/>
            <person name="Paull R.E."/>
            <person name="Yu Q."/>
        </authorList>
    </citation>
    <scope>NUCLEOTIDE SEQUENCE [LARGE SCALE GENOMIC DNA]</scope>
    <source>
        <strain evidence="5">cv. F153</strain>
    </source>
</reference>
<organism evidence="5 6">
    <name type="scientific">Ananas comosus</name>
    <name type="common">Pineapple</name>
    <name type="synonym">Ananas ananas</name>
    <dbReference type="NCBI Taxonomy" id="4615"/>
    <lineage>
        <taxon>Eukaryota</taxon>
        <taxon>Viridiplantae</taxon>
        <taxon>Streptophyta</taxon>
        <taxon>Embryophyta</taxon>
        <taxon>Tracheophyta</taxon>
        <taxon>Spermatophyta</taxon>
        <taxon>Magnoliopsida</taxon>
        <taxon>Liliopsida</taxon>
        <taxon>Poales</taxon>
        <taxon>Bromeliaceae</taxon>
        <taxon>Bromelioideae</taxon>
        <taxon>Ananas</taxon>
    </lineage>
</organism>
<keyword evidence="5" id="KW-1185">Reference proteome</keyword>
<protein>
    <submittedName>
        <fullName evidence="6">Protein terminal ear1 homolog</fullName>
    </submittedName>
</protein>
<dbReference type="InterPro" id="IPR012677">
    <property type="entry name" value="Nucleotide-bd_a/b_plait_sf"/>
</dbReference>
<dbReference type="InterPro" id="IPR035979">
    <property type="entry name" value="RBD_domain_sf"/>
</dbReference>
<sequence length="336" mass="37851">MNHGHFSPYLSTYFVDYASPHHSVFATRALFHGTIAEAPPRNLHVEEEEEEEAVAKVPCANNPLPTPNPPPSPLQPPTSMIAAATCYPDPLHEWQQKPIRKGSVWMRRSDAIKREKEREEEEEGGGDDEGAQFTRPCVFLSFPKSSSARCGVTSSNAALEFDESNRKSEKRTTVMIKNIPNKFSRKMLIEMLDDHCSKENAKESLKKAKGNAAQNGDPINVLCAYDFVYLPMDFRNRCNKGYAFVNFTTAEAARRLYERLKGCKWDVFDSRKILHVCFARIQGKIALMENFSNSYFWCDTDDYLPAIFSPPRNGCSTSLSPPAIIGKRATSLSLCH</sequence>
<accession>A0A6P5GYS7</accession>
<dbReference type="Pfam" id="PF04059">
    <property type="entry name" value="RRM_2"/>
    <property type="match status" value="2"/>
</dbReference>
<proteinExistence type="predicted"/>
<dbReference type="Gene3D" id="3.30.70.330">
    <property type="match status" value="1"/>
</dbReference>
<name>A0A6P5GYS7_ANACO</name>
<feature type="region of interest" description="Disordered" evidence="3">
    <location>
        <begin position="112"/>
        <end position="132"/>
    </location>
</feature>
<keyword evidence="1 2" id="KW-0694">RNA-binding</keyword>
<dbReference type="GO" id="GO:0003723">
    <property type="term" value="F:RNA binding"/>
    <property type="evidence" value="ECO:0007669"/>
    <property type="project" value="UniProtKB-UniRule"/>
</dbReference>
<evidence type="ECO:0000259" key="4">
    <source>
        <dbReference type="PROSITE" id="PS50102"/>
    </source>
</evidence>
<reference evidence="6" key="2">
    <citation type="submission" date="2025-08" db="UniProtKB">
        <authorList>
            <consortium name="RefSeq"/>
        </authorList>
    </citation>
    <scope>IDENTIFICATION</scope>
    <source>
        <tissue evidence="6">Leaf</tissue>
    </source>
</reference>
<evidence type="ECO:0000256" key="1">
    <source>
        <dbReference type="ARBA" id="ARBA00022884"/>
    </source>
</evidence>
<dbReference type="InterPro" id="IPR000504">
    <property type="entry name" value="RRM_dom"/>
</dbReference>
<dbReference type="RefSeq" id="XP_020112952.1">
    <property type="nucleotide sequence ID" value="XM_020257363.1"/>
</dbReference>
<dbReference type="GeneID" id="109727300"/>